<dbReference type="PANTHER" id="PTHR42305">
    <property type="entry name" value="MEMBRANE PROTEIN RV1733C-RELATED"/>
    <property type="match status" value="1"/>
</dbReference>
<accession>A0A1I5XVQ3</accession>
<reference evidence="2 3" key="1">
    <citation type="submission" date="2016-10" db="EMBL/GenBank/DDBJ databases">
        <authorList>
            <person name="de Groot N.N."/>
        </authorList>
    </citation>
    <scope>NUCLEOTIDE SEQUENCE [LARGE SCALE GENOMIC DNA]</scope>
    <source>
        <strain evidence="2 3">DSM 43067</strain>
    </source>
</reference>
<keyword evidence="1" id="KW-0472">Membrane</keyword>
<gene>
    <name evidence="2" type="ORF">SAMN04489713_12870</name>
</gene>
<dbReference type="RefSeq" id="WP_075024772.1">
    <property type="nucleotide sequence ID" value="NZ_FOVH01000028.1"/>
</dbReference>
<feature type="transmembrane region" description="Helical" evidence="1">
    <location>
        <begin position="145"/>
        <end position="166"/>
    </location>
</feature>
<name>A0A1I5XVQ3_9ACTN</name>
<evidence type="ECO:0000313" key="2">
    <source>
        <dbReference type="EMBL" id="SFQ35950.1"/>
    </source>
</evidence>
<dbReference type="InParanoid" id="A0A1I5XVQ3"/>
<protein>
    <submittedName>
        <fullName evidence="2">Uncharacterized protein</fullName>
    </submittedName>
</protein>
<dbReference type="PANTHER" id="PTHR42305:SF1">
    <property type="entry name" value="MEMBRANE PROTEIN RV1733C-RELATED"/>
    <property type="match status" value="1"/>
</dbReference>
<dbReference type="Proteomes" id="UP000183413">
    <property type="component" value="Unassembled WGS sequence"/>
</dbReference>
<organism evidence="2 3">
    <name type="scientific">Actinomadura madurae</name>
    <dbReference type="NCBI Taxonomy" id="1993"/>
    <lineage>
        <taxon>Bacteria</taxon>
        <taxon>Bacillati</taxon>
        <taxon>Actinomycetota</taxon>
        <taxon>Actinomycetes</taxon>
        <taxon>Streptosporangiales</taxon>
        <taxon>Thermomonosporaceae</taxon>
        <taxon>Actinomadura</taxon>
    </lineage>
</organism>
<evidence type="ECO:0000256" key="1">
    <source>
        <dbReference type="SAM" id="Phobius"/>
    </source>
</evidence>
<proteinExistence type="predicted"/>
<dbReference type="AlphaFoldDB" id="A0A1I5XVQ3"/>
<dbReference type="EMBL" id="FOVH01000028">
    <property type="protein sequence ID" value="SFQ35950.1"/>
    <property type="molecule type" value="Genomic_DNA"/>
</dbReference>
<keyword evidence="1" id="KW-0812">Transmembrane</keyword>
<dbReference type="STRING" id="1993.SAMN04489713_12870"/>
<dbReference type="InterPro" id="IPR039708">
    <property type="entry name" value="MT1774/Rv1733c-like"/>
</dbReference>
<sequence length="192" mass="21660">MKPVKVRARADRWRRRFGFDGNDLRRHVDRLQWKVGLFLLVLFLSVSPPLCAHVVQTVHDSGTRTEKEAAATRHRVSATVVKIEELKNRHRVTVAWTEPEGTRRTDDYTAWGAPAAGDRLTVWVGPGTVSTSPPPGRGWTITRTVTAGAGTLLAAGLPPLGVYLLVRRRCDRLRYRLWDAAWTRFDNHHIGP</sequence>
<evidence type="ECO:0000313" key="3">
    <source>
        <dbReference type="Proteomes" id="UP000183413"/>
    </source>
</evidence>
<keyword evidence="3" id="KW-1185">Reference proteome</keyword>
<keyword evidence="1" id="KW-1133">Transmembrane helix</keyword>